<dbReference type="GO" id="GO:0005524">
    <property type="term" value="F:ATP binding"/>
    <property type="evidence" value="ECO:0007669"/>
    <property type="project" value="InterPro"/>
</dbReference>
<evidence type="ECO:0000259" key="1">
    <source>
        <dbReference type="PROSITE" id="PS50011"/>
    </source>
</evidence>
<dbReference type="OrthoDB" id="248923at2759"/>
<dbReference type="EMBL" id="CAJJDN010000166">
    <property type="protein sequence ID" value="CAD8126327.1"/>
    <property type="molecule type" value="Genomic_DNA"/>
</dbReference>
<dbReference type="AlphaFoldDB" id="A0A8S1RF46"/>
<gene>
    <name evidence="2" type="ORF">PSON_ATCC_30995.1.T1660102</name>
</gene>
<name>A0A8S1RF46_9CILI</name>
<comment type="caution">
    <text evidence="2">The sequence shown here is derived from an EMBL/GenBank/DDBJ whole genome shotgun (WGS) entry which is preliminary data.</text>
</comment>
<organism evidence="2 3">
    <name type="scientific">Paramecium sonneborni</name>
    <dbReference type="NCBI Taxonomy" id="65129"/>
    <lineage>
        <taxon>Eukaryota</taxon>
        <taxon>Sar</taxon>
        <taxon>Alveolata</taxon>
        <taxon>Ciliophora</taxon>
        <taxon>Intramacronucleata</taxon>
        <taxon>Oligohymenophorea</taxon>
        <taxon>Peniculida</taxon>
        <taxon>Parameciidae</taxon>
        <taxon>Paramecium</taxon>
    </lineage>
</organism>
<dbReference type="GO" id="GO:0004672">
    <property type="term" value="F:protein kinase activity"/>
    <property type="evidence" value="ECO:0007669"/>
    <property type="project" value="InterPro"/>
</dbReference>
<proteinExistence type="predicted"/>
<sequence length="46" mass="5283">MEYCAAGSILGLMEVMERRLSQEEISAILYSTLLGIEYLHQNKKIH</sequence>
<feature type="domain" description="Protein kinase" evidence="1">
    <location>
        <begin position="1"/>
        <end position="46"/>
    </location>
</feature>
<dbReference type="PROSITE" id="PS50011">
    <property type="entry name" value="PROTEIN_KINASE_DOM"/>
    <property type="match status" value="1"/>
</dbReference>
<dbReference type="InterPro" id="IPR000719">
    <property type="entry name" value="Prot_kinase_dom"/>
</dbReference>
<reference evidence="2" key="1">
    <citation type="submission" date="2021-01" db="EMBL/GenBank/DDBJ databases">
        <authorList>
            <consortium name="Genoscope - CEA"/>
            <person name="William W."/>
        </authorList>
    </citation>
    <scope>NUCLEOTIDE SEQUENCE</scope>
</reference>
<evidence type="ECO:0000313" key="2">
    <source>
        <dbReference type="EMBL" id="CAD8126327.1"/>
    </source>
</evidence>
<protein>
    <recommendedName>
        <fullName evidence="1">Protein kinase domain-containing protein</fullName>
    </recommendedName>
</protein>
<keyword evidence="3" id="KW-1185">Reference proteome</keyword>
<dbReference type="Proteomes" id="UP000692954">
    <property type="component" value="Unassembled WGS sequence"/>
</dbReference>
<evidence type="ECO:0000313" key="3">
    <source>
        <dbReference type="Proteomes" id="UP000692954"/>
    </source>
</evidence>
<accession>A0A8S1RF46</accession>